<accession>A0A2P2KCM1</accession>
<evidence type="ECO:0000256" key="1">
    <source>
        <dbReference type="SAM" id="Phobius"/>
    </source>
</evidence>
<name>A0A2P2KCM1_RHIMU</name>
<protein>
    <submittedName>
        <fullName evidence="2">Uncharacterized protein</fullName>
    </submittedName>
</protein>
<keyword evidence="1" id="KW-1133">Transmembrane helix</keyword>
<dbReference type="AlphaFoldDB" id="A0A2P2KCM1"/>
<keyword evidence="1" id="KW-0812">Transmembrane</keyword>
<dbReference type="EMBL" id="GGEC01023001">
    <property type="protein sequence ID" value="MBX03485.1"/>
    <property type="molecule type" value="Transcribed_RNA"/>
</dbReference>
<sequence length="47" mass="5477">MKAFYMFMSHLVIIYSFTPVILVTCPKNLVKELQSVLCFYQDGWACP</sequence>
<keyword evidence="1" id="KW-0472">Membrane</keyword>
<evidence type="ECO:0000313" key="2">
    <source>
        <dbReference type="EMBL" id="MBX03485.1"/>
    </source>
</evidence>
<organism evidence="2">
    <name type="scientific">Rhizophora mucronata</name>
    <name type="common">Asiatic mangrove</name>
    <dbReference type="NCBI Taxonomy" id="61149"/>
    <lineage>
        <taxon>Eukaryota</taxon>
        <taxon>Viridiplantae</taxon>
        <taxon>Streptophyta</taxon>
        <taxon>Embryophyta</taxon>
        <taxon>Tracheophyta</taxon>
        <taxon>Spermatophyta</taxon>
        <taxon>Magnoliopsida</taxon>
        <taxon>eudicotyledons</taxon>
        <taxon>Gunneridae</taxon>
        <taxon>Pentapetalae</taxon>
        <taxon>rosids</taxon>
        <taxon>fabids</taxon>
        <taxon>Malpighiales</taxon>
        <taxon>Rhizophoraceae</taxon>
        <taxon>Rhizophora</taxon>
    </lineage>
</organism>
<reference evidence="2" key="1">
    <citation type="submission" date="2018-02" db="EMBL/GenBank/DDBJ databases">
        <title>Rhizophora mucronata_Transcriptome.</title>
        <authorList>
            <person name="Meera S.P."/>
            <person name="Sreeshan A."/>
            <person name="Augustine A."/>
        </authorList>
    </citation>
    <scope>NUCLEOTIDE SEQUENCE</scope>
    <source>
        <tissue evidence="2">Leaf</tissue>
    </source>
</reference>
<feature type="transmembrane region" description="Helical" evidence="1">
    <location>
        <begin position="6"/>
        <end position="25"/>
    </location>
</feature>
<proteinExistence type="predicted"/>